<accession>A0ABU6S804</accession>
<evidence type="ECO:0000313" key="3">
    <source>
        <dbReference type="Proteomes" id="UP001341840"/>
    </source>
</evidence>
<sequence length="153" mass="17354">MELVRNQFLGPTKKFTLGPFLKVHLAKRLRNTELTYSAHTPAERPTCNMDEPNAEGHPGPPTERNLSDPTCPLQKGYDTIPPSQRIGERAPIHYSETSGHALFHHHHYRYTCAYKYPMDTQVLPPVSLGAQRLDSRQQPTLGADWTYLVLFSS</sequence>
<dbReference type="Proteomes" id="UP001341840">
    <property type="component" value="Unassembled WGS sequence"/>
</dbReference>
<proteinExistence type="predicted"/>
<protein>
    <submittedName>
        <fullName evidence="2">Uncharacterized protein</fullName>
    </submittedName>
</protein>
<evidence type="ECO:0000313" key="2">
    <source>
        <dbReference type="EMBL" id="MED6132271.1"/>
    </source>
</evidence>
<organism evidence="2 3">
    <name type="scientific">Stylosanthes scabra</name>
    <dbReference type="NCBI Taxonomy" id="79078"/>
    <lineage>
        <taxon>Eukaryota</taxon>
        <taxon>Viridiplantae</taxon>
        <taxon>Streptophyta</taxon>
        <taxon>Embryophyta</taxon>
        <taxon>Tracheophyta</taxon>
        <taxon>Spermatophyta</taxon>
        <taxon>Magnoliopsida</taxon>
        <taxon>eudicotyledons</taxon>
        <taxon>Gunneridae</taxon>
        <taxon>Pentapetalae</taxon>
        <taxon>rosids</taxon>
        <taxon>fabids</taxon>
        <taxon>Fabales</taxon>
        <taxon>Fabaceae</taxon>
        <taxon>Papilionoideae</taxon>
        <taxon>50 kb inversion clade</taxon>
        <taxon>dalbergioids sensu lato</taxon>
        <taxon>Dalbergieae</taxon>
        <taxon>Pterocarpus clade</taxon>
        <taxon>Stylosanthes</taxon>
    </lineage>
</organism>
<name>A0ABU6S804_9FABA</name>
<feature type="region of interest" description="Disordered" evidence="1">
    <location>
        <begin position="36"/>
        <end position="67"/>
    </location>
</feature>
<reference evidence="2 3" key="1">
    <citation type="journal article" date="2023" name="Plants (Basel)">
        <title>Bridging the Gap: Combining Genomics and Transcriptomics Approaches to Understand Stylosanthes scabra, an Orphan Legume from the Brazilian Caatinga.</title>
        <authorList>
            <person name="Ferreira-Neto J.R.C."/>
            <person name="da Silva M.D."/>
            <person name="Binneck E."/>
            <person name="de Melo N.F."/>
            <person name="da Silva R.H."/>
            <person name="de Melo A.L.T.M."/>
            <person name="Pandolfi V."/>
            <person name="Bustamante F.O."/>
            <person name="Brasileiro-Vidal A.C."/>
            <person name="Benko-Iseppon A.M."/>
        </authorList>
    </citation>
    <scope>NUCLEOTIDE SEQUENCE [LARGE SCALE GENOMIC DNA]</scope>
    <source>
        <tissue evidence="2">Leaves</tissue>
    </source>
</reference>
<dbReference type="EMBL" id="JASCZI010060466">
    <property type="protein sequence ID" value="MED6132271.1"/>
    <property type="molecule type" value="Genomic_DNA"/>
</dbReference>
<evidence type="ECO:0000256" key="1">
    <source>
        <dbReference type="SAM" id="MobiDB-lite"/>
    </source>
</evidence>
<gene>
    <name evidence="2" type="ORF">PIB30_017538</name>
</gene>
<keyword evidence="3" id="KW-1185">Reference proteome</keyword>
<comment type="caution">
    <text evidence="2">The sequence shown here is derived from an EMBL/GenBank/DDBJ whole genome shotgun (WGS) entry which is preliminary data.</text>
</comment>